<feature type="coiled-coil region" evidence="1">
    <location>
        <begin position="373"/>
        <end position="421"/>
    </location>
</feature>
<accession>A0A7E5X0Z1</accession>
<sequence>MEHKKHGHGQHKDRSKLSVKKNHDSKDQEDRLTEISSKIDETDEMKLKMLAAFEKPEPEDMLYPPELNEHLIAQLRMMTSENNELRKCLFTKDQDIKELNKTIVDLNQRIRDIISGTGPAISSKSAGIISAKITELCKQNRHLVAEIESYKTKNAALERKVMQLDILRKEQENLDICLCKEEPIDASPDELKELNSKLATVNRKLYDSKNRNLELKNDILIATKILQQELGDRFTSIKELQNDVAGWKGRAQQIVLLQAKISELEERLGKQKPDKEDATKNKNQAQIIRELEAKRKKEIDQALKEMESLKEENQDLKRRLDGAKCRIRNLECDATIIRQKMQTFVEKSSHDDLLINEQRNQIKSSELYYQDILKENTAKMNKMNLEISEYQKLIKNTDAKIDALRKQASEKATKIEELRAQLLRYEECSLQSIFFTPMKTATDNEIKKLSELVVVLNARLDTERHKWEELEAANRKVKERKKRLEKRFALMEEELRIYRDSRRGSRASKGSVHKEQHFDAGSNVSKKHSSTTNGGDKPSESSNSESLPAEELDKDELKYKLELTEEKLKILEDKLKMIEEEKQYDYNHLTEMIQTSKQLFNEALMVLQREKCLCS</sequence>
<evidence type="ECO:0000256" key="2">
    <source>
        <dbReference type="SAM" id="MobiDB-lite"/>
    </source>
</evidence>
<feature type="coiled-coil region" evidence="1">
    <location>
        <begin position="554"/>
        <end position="581"/>
    </location>
</feature>
<proteinExistence type="predicted"/>
<dbReference type="KEGG" id="tnl:113508067"/>
<dbReference type="RefSeq" id="XP_026746830.1">
    <property type="nucleotide sequence ID" value="XM_026891029.1"/>
</dbReference>
<reference evidence="4" key="1">
    <citation type="submission" date="2025-08" db="UniProtKB">
        <authorList>
            <consortium name="RefSeq"/>
        </authorList>
    </citation>
    <scope>IDENTIFICATION</scope>
</reference>
<evidence type="ECO:0000313" key="3">
    <source>
        <dbReference type="Proteomes" id="UP000322000"/>
    </source>
</evidence>
<dbReference type="OrthoDB" id="10070368at2759"/>
<keyword evidence="3" id="KW-1185">Reference proteome</keyword>
<evidence type="ECO:0000313" key="4">
    <source>
        <dbReference type="RefSeq" id="XP_026746830.1"/>
    </source>
</evidence>
<dbReference type="GO" id="GO:0031122">
    <property type="term" value="P:cytoplasmic microtubule organization"/>
    <property type="evidence" value="ECO:0007669"/>
    <property type="project" value="TreeGrafter"/>
</dbReference>
<dbReference type="PANTHER" id="PTHR31935">
    <property type="entry name" value="COILED-COIL DOMAIN-CONTAINING PROTEIN 13"/>
    <property type="match status" value="1"/>
</dbReference>
<organism evidence="3 4">
    <name type="scientific">Trichoplusia ni</name>
    <name type="common">Cabbage looper</name>
    <dbReference type="NCBI Taxonomy" id="7111"/>
    <lineage>
        <taxon>Eukaryota</taxon>
        <taxon>Metazoa</taxon>
        <taxon>Ecdysozoa</taxon>
        <taxon>Arthropoda</taxon>
        <taxon>Hexapoda</taxon>
        <taxon>Insecta</taxon>
        <taxon>Pterygota</taxon>
        <taxon>Neoptera</taxon>
        <taxon>Endopterygota</taxon>
        <taxon>Lepidoptera</taxon>
        <taxon>Glossata</taxon>
        <taxon>Ditrysia</taxon>
        <taxon>Noctuoidea</taxon>
        <taxon>Noctuidae</taxon>
        <taxon>Plusiinae</taxon>
        <taxon>Trichoplusia</taxon>
    </lineage>
</organism>
<feature type="compositionally biased region" description="Basic and acidic residues" evidence="2">
    <location>
        <begin position="10"/>
        <end position="39"/>
    </location>
</feature>
<dbReference type="InParanoid" id="A0A7E5X0Z1"/>
<dbReference type="GO" id="GO:0034451">
    <property type="term" value="C:centriolar satellite"/>
    <property type="evidence" value="ECO:0007669"/>
    <property type="project" value="TreeGrafter"/>
</dbReference>
<feature type="coiled-coil region" evidence="1">
    <location>
        <begin position="460"/>
        <end position="501"/>
    </location>
</feature>
<feature type="compositionally biased region" description="Polar residues" evidence="2">
    <location>
        <begin position="530"/>
        <end position="546"/>
    </location>
</feature>
<dbReference type="InterPro" id="IPR038929">
    <property type="entry name" value="CCDC13"/>
</dbReference>
<dbReference type="GO" id="GO:1905515">
    <property type="term" value="P:non-motile cilium assembly"/>
    <property type="evidence" value="ECO:0007669"/>
    <property type="project" value="TreeGrafter"/>
</dbReference>
<evidence type="ECO:0000256" key="1">
    <source>
        <dbReference type="SAM" id="Coils"/>
    </source>
</evidence>
<dbReference type="GeneID" id="113508067"/>
<name>A0A7E5X0Z1_TRINI</name>
<protein>
    <submittedName>
        <fullName evidence="4">Coiled-coil domain-containing protein 13</fullName>
    </submittedName>
</protein>
<dbReference type="PANTHER" id="PTHR31935:SF1">
    <property type="entry name" value="COILED-COIL DOMAIN-CONTAINING PROTEIN 13"/>
    <property type="match status" value="1"/>
</dbReference>
<dbReference type="Proteomes" id="UP000322000">
    <property type="component" value="Unplaced"/>
</dbReference>
<feature type="coiled-coil region" evidence="1">
    <location>
        <begin position="140"/>
        <end position="211"/>
    </location>
</feature>
<dbReference type="FunCoup" id="A0A7E5X0Z1">
    <property type="interactions" value="10"/>
</dbReference>
<feature type="region of interest" description="Disordered" evidence="2">
    <location>
        <begin position="1"/>
        <end position="39"/>
    </location>
</feature>
<feature type="coiled-coil region" evidence="1">
    <location>
        <begin position="281"/>
        <end position="333"/>
    </location>
</feature>
<dbReference type="AlphaFoldDB" id="A0A7E5X0Z1"/>
<keyword evidence="1" id="KW-0175">Coiled coil</keyword>
<feature type="region of interest" description="Disordered" evidence="2">
    <location>
        <begin position="501"/>
        <end position="551"/>
    </location>
</feature>
<gene>
    <name evidence="4" type="primary">LOC113508067</name>
</gene>